<dbReference type="FunFam" id="2.10.25.10:FF:000260">
    <property type="entry name" value="Notch receptor 4"/>
    <property type="match status" value="1"/>
</dbReference>
<comment type="subunit">
    <text evidence="34">Interacts with AMN. Component of the cubam complex composed of one CUBN trimer and one AMN chain. The cubam complex can dimerize. Interacts with LRP2 in a dual-receptor complex in a calcium-dependent manner. Found in a complex with PID1/PCLI1, LRP1 and CUBNI. Interacts with LRP1 and PID1/PCLI1.</text>
</comment>
<keyword evidence="4" id="KW-0813">Transport</keyword>
<evidence type="ECO:0000259" key="37">
    <source>
        <dbReference type="PROSITE" id="PS01180"/>
    </source>
</evidence>
<keyword evidence="21" id="KW-0653">Protein transport</keyword>
<evidence type="ECO:0000256" key="8">
    <source>
        <dbReference type="ARBA" id="ARBA00022548"/>
    </source>
</evidence>
<dbReference type="InterPro" id="IPR000742">
    <property type="entry name" value="EGF"/>
</dbReference>
<feature type="disulfide bond" evidence="36">
    <location>
        <begin position="318"/>
        <end position="327"/>
    </location>
</feature>
<feature type="domain" description="CUB" evidence="37">
    <location>
        <begin position="721"/>
        <end position="832"/>
    </location>
</feature>
<dbReference type="CDD" id="cd00054">
    <property type="entry name" value="EGF_CA"/>
    <property type="match status" value="6"/>
</dbReference>
<feature type="domain" description="CUB" evidence="37">
    <location>
        <begin position="2244"/>
        <end position="2356"/>
    </location>
</feature>
<evidence type="ECO:0000313" key="40">
    <source>
        <dbReference type="Proteomes" id="UP000812440"/>
    </source>
</evidence>
<dbReference type="SMART" id="SM00042">
    <property type="entry name" value="CUB"/>
    <property type="match status" value="27"/>
</dbReference>
<dbReference type="GO" id="GO:0005768">
    <property type="term" value="C:endosome"/>
    <property type="evidence" value="ECO:0007669"/>
    <property type="project" value="UniProtKB-SubCell"/>
</dbReference>
<feature type="domain" description="CUB" evidence="37">
    <location>
        <begin position="1647"/>
        <end position="1759"/>
    </location>
</feature>
<dbReference type="GO" id="GO:0031419">
    <property type="term" value="F:cobalamin binding"/>
    <property type="evidence" value="ECO:0007669"/>
    <property type="project" value="UniProtKB-KW"/>
</dbReference>
<evidence type="ECO:0000256" key="19">
    <source>
        <dbReference type="ARBA" id="ARBA00022801"/>
    </source>
</evidence>
<dbReference type="FunFam" id="2.60.120.290:FF:000005">
    <property type="entry name" value="Procollagen C-endopeptidase enhancer 1"/>
    <property type="match status" value="6"/>
</dbReference>
<evidence type="ECO:0000256" key="28">
    <source>
        <dbReference type="ARBA" id="ARBA00023221"/>
    </source>
</evidence>
<dbReference type="PANTHER" id="PTHR24251">
    <property type="entry name" value="OVOCHYMASE-RELATED"/>
    <property type="match status" value="1"/>
</dbReference>
<dbReference type="FunFam" id="2.60.120.290:FF:000047">
    <property type="entry name" value="Cubilin"/>
    <property type="match status" value="1"/>
</dbReference>
<name>A0A8T2JDE3_9PIPI</name>
<evidence type="ECO:0000256" key="24">
    <source>
        <dbReference type="ARBA" id="ARBA00023136"/>
    </source>
</evidence>
<keyword evidence="29" id="KW-0458">Lysosome</keyword>
<feature type="domain" description="EGF-like" evidence="38">
    <location>
        <begin position="330"/>
        <end position="366"/>
    </location>
</feature>
<sequence>MNEKPSNHVKISAIELKFQSLQQSLTHKPCVSNPCQNSGTCINLLDSFFCLCTDNWQGPVCADDVNECQRFGETALGCQNGGTCVNTPGSYRCTCTPEWYGPLCTLRYDDCRTNPVGLCVHGICIDQDRDQQNQPKYRCVCDVGWTSLPGSPACTADIDECALLNPPCSRNPPVQCINTEGSYTCGSCPAGWQGNGYSCYDVNECEMNNGGCSVAPAVKCLNTMGSYHCGPCPPGYEGDGHNTCNQVDSCSVNNGGCHPLASCAPSEALLPVCVCPPGYIGSGFGPNGCLALSNICEKHNPCVNGECKPTVPGYECKCNSGWTGINCTENIDKCFSRPCQNGGNCTSGINGYTCICSSGWTGFNCETPRQDCGGVLTGLNGTFSYPNNPGTDQYDHMMSCTWVIKTNPNMILRITFPYFHLEKSTQCNSDFLQIHDGGSFSGIMIGKYCGNKVPDPLYSSHNSLLFWFHSDHLFSAGGFRISWESHPPECGGELLKSHGSIFSPGYPGNYPPNRDCYWSISTLPGLYITFAFGTLNIEHHDNCENDYLEIHDGLLPQDNVLGKYCSTLSPVPLQTSGPYAWIHFHSDSTIGDRGFHITYITSPTDPGCGGNFTDTDGFIISPQWPQPYTGNKQCIYIISQPANEKVDLRFTNLELQSGSECSRSYLEIRDGDTETAPLIGRYCNSSIPSPVTSSSKALWIKFKSDSSVARSSFRAFYQVACGGHLSGAGTLRTPHYPNAYFRDRTCEWIITQPEGEVVLFTFNAFSILNGTNCGTNHVEIRDGPSEDSSIIGKYCGPDMPPPAQSTQRSLYIKFITDSSANNHGFTASFQSLVEGCGGTLTATEGSISSPGYPMVYPHGINCTWFISVPIGNLIRLTFSSFNLEHSVSCLYDYLEIYDNTSATMESRVGRYCGQSIPPSITSSGNTMTLLLFTDSSVAVEGFSATYNTINASTVCDVSYIDPSGIFTSPNYPNRYPNNLDCIYTITVETNKQILLNFTTFILSVSSNCDRDYVEIRDGGYEMSPLLGKFCQGTPPVILSHSNKLRIRFRSDSSYSETGFSAHWDSASTGCGGSLTALSGVIASPNYPMPYYHNSECYWPLKASSGNIFEIKFENFELESHRSCEHDYLAIYDGNNTHSPLLAQLCGRMLPDPILSTGSSMYMKLRTDNSMSYSGFLATYRQICQGVLIANRTHGVLESLNYPNLYPPNQQCNWTIQTTSGNTINYTFTTLNLEAFLYCIDYVKLYDGPNNQARLIGTFCELKIPSGAQWNKFIVLPSFGPKKKTGFQMQWYVNGCGGELFGPSGSFSSPGYPMKYPDNKECIWYIQTSPGSSIQITIMEFSIEYHSTCNYDVLEIYGGPDTSSPRLAQLCAPRSPGNPLQVSSTGNTLTVRFKTDAFISGKGFNATWQEQPGGCGGVFQASSGEIHSPNYPRSYGMDTECSWLIRVDIGHRVLLTFNDFDTERHDSCNYDSVTVFDGPSSDAAPLAVLCGSQLPSAITSTQNTMFVRLRSDDSNQHRGFSAKFIEACGSSVIADSVGAAISSPLYPANYPNNQSCIWIIEAQEPYNHVTLSFTNFDVDSINENCTRDFVEILDGKNYDSPVQGRYCGKTLPHPVTSFSDSLVVKFVSNNSTSAKGFHATYVASTSACGGTLRMETGTFNSPYYPENYPANMECVWNIHSSPGNRLLMSFITFSMQHSDGCSLDYLEVREGNETGTLLGHFCGDSLPNNITSIVGHILWVKFVSDRSISAPGFQATFSHLFGNNIGGNQGQIASPLWPRNYPHRSDYVWKINVQASSVIQARILEIDVEDHQRCIYDKLQIFDGPDTHYHLIGTYCGVTPPPDIFSSGSSMTVQFKSDTSISKRGFLLEWFAIEAASEPLPTIAPGACGGILKTGETPFFFFSPGWPNSYVNNLDCTWVIKAPGSTVELNILSMDIEKHRSCNYDKLVMKDGDNNNSPQLAAICGREAPGPIRSSGDTMFIRFTSDGSISGAGFNASYHKSCGGYLHANRGMITSPNYPEHYNVNLNCTWHVLVTSGFTIATHFELPFEIINYDSTCSTGDYLELKNGPDDSSPPMGTTRNGKYCGSNTPSTMHTTDNEMFVRFVTDNNNEGKGFKIKYEALSLACGGNIYLSESTPTGYVTSPNYPENYPANTDCVWTIIVPNGEAVQLEFVEQFHIEALENCSSSFLELRDGADSSGRLIAKLCGNSLPITFKSLGTAMHLRFRTDGGTRRVGFKAMYSVAVCGGTHFGQSGIIQSPGYPSQNYPDNSLCEWFLTGPTGHYLTIQLEVMDLQNSPNCSRDFVEVREYNSSGRMLGVFCNNTTQSNLVTSDSFAYIKFVSDASMNRRGFRLLYNASIGECGGDYSAPIGTIQSPNYPNLYPHNRVCEWRITVPSGKRVTLIINDFRLQDQQNCDYDYVTVYNGYQNKSPLLAQLCGNIEPNAEVKSSGNTMKVIFVTDGSVSSGGFLATFTSVEDAICGGELEDPAGGIFTSPGYDQINNYTKNVNCEWVIRNPNIENSTTFISFQRLQLEYHQNCQKDFIEFRYDNADGEVITRLCGRNVPSVPLTLVASQIWVRFVSNSEVEDIGFNASYSFTGCGGTQTGEFGVISSPNFPAPYEGMTHCAWLLEAPEGHIISLSFTHFDTEYHQTCRWDSVMILNGASPGSPVIGQFCGSTSPGTVQSGSNKLLVIFNADHSIHGGGFYANWTSDSLGCGGYLHTDSGNIKSPGWPQNFPLNSRCTWRIQTHESTHFELRFNSQFHIPDDNGQCQRSYVKVWGAAEEDLLITACGETAPAAVISPNSEIRIVFQSQDTPGSGFSASFLSRCGANFTKPNGRIVSPNYPNIYGSNMRCNYTIQAEDHMFIVLRFQNFELELSSGCRKDGLKVYSGTRGSQIANLCGASLPAPLSAPGSMSLNFYTDSDTNMHGFMATYMIIPCGGTFNATSGTLRSPTLSFTNYHNNMNCTYHITVQENKIIELKFNVLDLEPSSSCLFDYVAVYDGSDVNSQLLGKYCGNVLPPVLRSSTNNLFLVFVTDSLGTARGWRASYRQTLGPLQGCGGYLANETGNFGSPDSDLDGKYDRNLYCVWYIIAPINRQINLTFSAFSLEAQSQGTCKYDFIKIFDGNAINSNLQGTFCGSGTPAPFLSTSNTLTVWFTSDSTIERAGFNATYMTKEVLCGGVYNATSTLMASSSPNFPNPYPPFTTCIWTIDAPEKEHVKLYVQTLHLPINGDCSENYVEIKDSPVGNQGQVHRFCAAETNKIPSFFSHGRTAVVIFKSQNFEPGNGFNFTYQIANCNREYFQSFGYLNSPGWPESYPHNIECTIILRAPQNHSISLFFNAFRLEALSTCSDFLEVRNGSDPESPLIGKYCGTTLPNPIFPKHNVLRLFFRSDIVINDRGYEITWTSSPGECGGTLYGDHGSFTSPNYPGSYSNNTWCEWTIVAPSGRLISLNFASFIIDDPGSCERNYLKVYNGPDTSSTLAGTYCGMGDSIKVLIV</sequence>
<dbReference type="FunFam" id="2.10.25.10:FF:000565">
    <property type="entry name" value="Predicted protein"/>
    <property type="match status" value="1"/>
</dbReference>
<evidence type="ECO:0000256" key="31">
    <source>
        <dbReference type="ARBA" id="ARBA00023765"/>
    </source>
</evidence>
<feature type="disulfide bond" evidence="36">
    <location>
        <begin position="356"/>
        <end position="365"/>
    </location>
</feature>
<feature type="domain" description="CUB" evidence="37">
    <location>
        <begin position="2125"/>
        <end position="2242"/>
    </location>
</feature>
<evidence type="ECO:0000256" key="30">
    <source>
        <dbReference type="ARBA" id="ARBA00023285"/>
    </source>
</evidence>
<feature type="domain" description="CUB" evidence="37">
    <location>
        <begin position="490"/>
        <end position="602"/>
    </location>
</feature>
<keyword evidence="25 36" id="KW-1015">Disulfide bond</keyword>
<evidence type="ECO:0000256" key="27">
    <source>
        <dbReference type="ARBA" id="ARBA00023180"/>
    </source>
</evidence>
<keyword evidence="23" id="KW-0443">Lipid metabolism</keyword>
<dbReference type="PROSITE" id="PS50026">
    <property type="entry name" value="EGF_3"/>
    <property type="match status" value="5"/>
</dbReference>
<evidence type="ECO:0000256" key="34">
    <source>
        <dbReference type="ARBA" id="ARBA00049703"/>
    </source>
</evidence>
<feature type="domain" description="CUB" evidence="37">
    <location>
        <begin position="1887"/>
        <end position="2000"/>
    </location>
</feature>
<dbReference type="Gene3D" id="2.10.25.10">
    <property type="entry name" value="Laminin"/>
    <property type="match status" value="7"/>
</dbReference>
<evidence type="ECO:0000256" key="20">
    <source>
        <dbReference type="ARBA" id="ARBA00022837"/>
    </source>
</evidence>
<evidence type="ECO:0000256" key="25">
    <source>
        <dbReference type="ARBA" id="ARBA00023157"/>
    </source>
</evidence>
<evidence type="ECO:0000256" key="36">
    <source>
        <dbReference type="PROSITE-ProRule" id="PRU00076"/>
    </source>
</evidence>
<dbReference type="GO" id="GO:0008203">
    <property type="term" value="P:cholesterol metabolic process"/>
    <property type="evidence" value="ECO:0007669"/>
    <property type="project" value="UniProtKB-KW"/>
</dbReference>
<evidence type="ECO:0000256" key="33">
    <source>
        <dbReference type="ARBA" id="ARBA00049611"/>
    </source>
</evidence>
<evidence type="ECO:0000256" key="9">
    <source>
        <dbReference type="ARBA" id="ARBA00022553"/>
    </source>
</evidence>
<keyword evidence="12" id="KW-0165">Cleavage on pair of basic residues</keyword>
<dbReference type="Pfam" id="PF12661">
    <property type="entry name" value="hEGF"/>
    <property type="match status" value="1"/>
</dbReference>
<dbReference type="GO" id="GO:0009967">
    <property type="term" value="P:positive regulation of signal transduction"/>
    <property type="evidence" value="ECO:0007669"/>
    <property type="project" value="UniProtKB-ARBA"/>
</dbReference>
<dbReference type="GO" id="GO:0005765">
    <property type="term" value="C:lysosomal membrane"/>
    <property type="evidence" value="ECO:0007669"/>
    <property type="project" value="UniProtKB-SubCell"/>
</dbReference>
<feature type="domain" description="CUB" evidence="37">
    <location>
        <begin position="1527"/>
        <end position="1643"/>
    </location>
</feature>
<dbReference type="SMART" id="SM00181">
    <property type="entry name" value="EGF"/>
    <property type="match status" value="8"/>
</dbReference>
<dbReference type="FunFam" id="2.10.25.10:FF:000379">
    <property type="entry name" value="Cubilin"/>
    <property type="match status" value="1"/>
</dbReference>
<comment type="caution">
    <text evidence="39">The sequence shown here is derived from an EMBL/GenBank/DDBJ whole genome shotgun (WGS) entry which is preliminary data.</text>
</comment>
<feature type="disulfide bond" evidence="35">
    <location>
        <begin position="2936"/>
        <end position="2963"/>
    </location>
</feature>
<feature type="domain" description="CUB" evidence="37">
    <location>
        <begin position="836"/>
        <end position="949"/>
    </location>
</feature>
<feature type="domain" description="EGF-like" evidence="38">
    <location>
        <begin position="292"/>
        <end position="328"/>
    </location>
</feature>
<dbReference type="GO" id="GO:0080090">
    <property type="term" value="P:regulation of primary metabolic process"/>
    <property type="evidence" value="ECO:0007669"/>
    <property type="project" value="UniProtKB-ARBA"/>
</dbReference>
<evidence type="ECO:0000256" key="5">
    <source>
        <dbReference type="ARBA" id="ARBA00022473"/>
    </source>
</evidence>
<evidence type="ECO:0000256" key="1">
    <source>
        <dbReference type="ARBA" id="ARBA00004177"/>
    </source>
</evidence>
<feature type="domain" description="EGF-like" evidence="38">
    <location>
        <begin position="246"/>
        <end position="285"/>
    </location>
</feature>
<dbReference type="Proteomes" id="UP000812440">
    <property type="component" value="Chromosome 6"/>
</dbReference>
<dbReference type="PROSITE" id="PS00010">
    <property type="entry name" value="ASX_HYDROXYL"/>
    <property type="match status" value="2"/>
</dbReference>
<dbReference type="InterPro" id="IPR024731">
    <property type="entry name" value="NELL2-like_EGF"/>
</dbReference>
<feature type="disulfide bond" evidence="36">
    <location>
        <begin position="95"/>
        <end position="104"/>
    </location>
</feature>
<evidence type="ECO:0000256" key="6">
    <source>
        <dbReference type="ARBA" id="ARBA00022475"/>
    </source>
</evidence>
<proteinExistence type="predicted"/>
<feature type="domain" description="CUB" evidence="37">
    <location>
        <begin position="2713"/>
        <end position="2824"/>
    </location>
</feature>
<dbReference type="PROSITE" id="PS01180">
    <property type="entry name" value="CUB"/>
    <property type="match status" value="27"/>
</dbReference>
<feature type="domain" description="CUB" evidence="37">
    <location>
        <begin position="3176"/>
        <end position="3292"/>
    </location>
</feature>
<evidence type="ECO:0000256" key="18">
    <source>
        <dbReference type="ARBA" id="ARBA00022782"/>
    </source>
</evidence>
<evidence type="ECO:0000259" key="38">
    <source>
        <dbReference type="PROSITE" id="PS50026"/>
    </source>
</evidence>
<dbReference type="SMART" id="SM00179">
    <property type="entry name" value="EGF_CA"/>
    <property type="match status" value="8"/>
</dbReference>
<evidence type="ECO:0000256" key="29">
    <source>
        <dbReference type="ARBA" id="ARBA00023228"/>
    </source>
</evidence>
<evidence type="ECO:0000256" key="32">
    <source>
        <dbReference type="ARBA" id="ARBA00023878"/>
    </source>
</evidence>
<organism evidence="39 40">
    <name type="scientific">Hymenochirus boettgeri</name>
    <name type="common">Congo dwarf clawed frog</name>
    <dbReference type="NCBI Taxonomy" id="247094"/>
    <lineage>
        <taxon>Eukaryota</taxon>
        <taxon>Metazoa</taxon>
        <taxon>Chordata</taxon>
        <taxon>Craniata</taxon>
        <taxon>Vertebrata</taxon>
        <taxon>Euteleostomi</taxon>
        <taxon>Amphibia</taxon>
        <taxon>Batrachia</taxon>
        <taxon>Anura</taxon>
        <taxon>Pipoidea</taxon>
        <taxon>Pipidae</taxon>
        <taxon>Pipinae</taxon>
        <taxon>Hymenochirus</taxon>
    </lineage>
</organism>
<dbReference type="GO" id="GO:0051093">
    <property type="term" value="P:negative regulation of developmental process"/>
    <property type="evidence" value="ECO:0007669"/>
    <property type="project" value="UniProtKB-ARBA"/>
</dbReference>
<keyword evidence="13" id="KW-0812">Transmembrane</keyword>
<dbReference type="GO" id="GO:0016324">
    <property type="term" value="C:apical plasma membrane"/>
    <property type="evidence" value="ECO:0007669"/>
    <property type="project" value="UniProtKB-SubCell"/>
</dbReference>
<evidence type="ECO:0000313" key="39">
    <source>
        <dbReference type="EMBL" id="KAG8443219.1"/>
    </source>
</evidence>
<gene>
    <name evidence="39" type="ORF">GDO86_011865</name>
</gene>
<feature type="domain" description="CUB" evidence="37">
    <location>
        <begin position="2478"/>
        <end position="2595"/>
    </location>
</feature>
<keyword evidence="14" id="KW-0479">Metal-binding</keyword>
<comment type="caution">
    <text evidence="36">Lacks conserved residue(s) required for the propagation of feature annotation.</text>
</comment>
<evidence type="ECO:0000256" key="4">
    <source>
        <dbReference type="ARBA" id="ARBA00022448"/>
    </source>
</evidence>
<dbReference type="Pfam" id="PF12947">
    <property type="entry name" value="EGF_3"/>
    <property type="match status" value="1"/>
</dbReference>
<keyword evidence="20" id="KW-0106">Calcium</keyword>
<dbReference type="FunFam" id="2.60.120.290:FF:000045">
    <property type="entry name" value="Cubilin"/>
    <property type="match status" value="1"/>
</dbReference>
<dbReference type="GO" id="GO:0030182">
    <property type="term" value="P:neuron differentiation"/>
    <property type="evidence" value="ECO:0007669"/>
    <property type="project" value="UniProtKB-ARBA"/>
</dbReference>
<evidence type="ECO:0000256" key="17">
    <source>
        <dbReference type="ARBA" id="ARBA00022753"/>
    </source>
</evidence>
<keyword evidence="18" id="KW-0221">Differentiation</keyword>
<dbReference type="InterPro" id="IPR000152">
    <property type="entry name" value="EGF-type_Asp/Asn_hydroxyl_site"/>
</dbReference>
<feature type="domain" description="CUB" evidence="37">
    <location>
        <begin position="1414"/>
        <end position="1526"/>
    </location>
</feature>
<dbReference type="GO" id="GO:0048468">
    <property type="term" value="P:cell development"/>
    <property type="evidence" value="ECO:0007669"/>
    <property type="project" value="UniProtKB-ARBA"/>
</dbReference>
<keyword evidence="15" id="KW-0732">Signal</keyword>
<evidence type="ECO:0000256" key="21">
    <source>
        <dbReference type="ARBA" id="ARBA00022927"/>
    </source>
</evidence>
<feature type="disulfide bond" evidence="35">
    <location>
        <begin position="2244"/>
        <end position="2271"/>
    </location>
</feature>
<dbReference type="PROSITE" id="PS01186">
    <property type="entry name" value="EGF_2"/>
    <property type="match status" value="2"/>
</dbReference>
<keyword evidence="28" id="KW-0753">Steroid metabolism</keyword>
<dbReference type="InterPro" id="IPR013032">
    <property type="entry name" value="EGF-like_CS"/>
</dbReference>
<feature type="disulfide bond" evidence="36">
    <location>
        <begin position="52"/>
        <end position="61"/>
    </location>
</feature>
<dbReference type="Pfam" id="PF00431">
    <property type="entry name" value="CUB"/>
    <property type="match status" value="27"/>
</dbReference>
<dbReference type="SUPFAM" id="SSF57196">
    <property type="entry name" value="EGF/Laminin"/>
    <property type="match status" value="3"/>
</dbReference>
<dbReference type="FunFam" id="2.10.25.10:FF:000429">
    <property type="entry name" value="Cubilin"/>
    <property type="match status" value="1"/>
</dbReference>
<keyword evidence="22" id="KW-1133">Transmembrane helix</keyword>
<reference evidence="39" key="1">
    <citation type="thesis" date="2020" institute="ProQuest LLC" country="789 East Eisenhower Parkway, Ann Arbor, MI, USA">
        <title>Comparative Genomics and Chromosome Evolution.</title>
        <authorList>
            <person name="Mudd A.B."/>
        </authorList>
    </citation>
    <scope>NUCLEOTIDE SEQUENCE</scope>
    <source>
        <strain evidence="39">Female2</strain>
        <tissue evidence="39">Blood</tissue>
    </source>
</reference>
<feature type="domain" description="CUB" evidence="37">
    <location>
        <begin position="608"/>
        <end position="720"/>
    </location>
</feature>
<feature type="domain" description="CUB" evidence="37">
    <location>
        <begin position="3409"/>
        <end position="3495"/>
    </location>
</feature>
<dbReference type="GO" id="GO:0008593">
    <property type="term" value="P:regulation of Notch signaling pathway"/>
    <property type="evidence" value="ECO:0007669"/>
    <property type="project" value="UniProtKB-ARBA"/>
</dbReference>
<dbReference type="PROSITE" id="PS00022">
    <property type="entry name" value="EGF_1"/>
    <property type="match status" value="4"/>
</dbReference>
<keyword evidence="19" id="KW-0378">Hydrolase</keyword>
<feature type="domain" description="EGF-like" evidence="38">
    <location>
        <begin position="26"/>
        <end position="62"/>
    </location>
</feature>
<evidence type="ECO:0000256" key="3">
    <source>
        <dbReference type="ARBA" id="ARBA00004247"/>
    </source>
</evidence>
<feature type="domain" description="CUB" evidence="37">
    <location>
        <begin position="955"/>
        <end position="1066"/>
    </location>
</feature>
<feature type="domain" description="CUB" evidence="37">
    <location>
        <begin position="2825"/>
        <end position="2934"/>
    </location>
</feature>
<evidence type="ECO:0000256" key="35">
    <source>
        <dbReference type="PROSITE-ProRule" id="PRU00059"/>
    </source>
</evidence>
<feature type="domain" description="CUB" evidence="37">
    <location>
        <begin position="372"/>
        <end position="486"/>
    </location>
</feature>
<dbReference type="FunFam" id="2.60.120.290:FF:000003">
    <property type="entry name" value="Neuropilin"/>
    <property type="match status" value="2"/>
</dbReference>
<evidence type="ECO:0000256" key="13">
    <source>
        <dbReference type="ARBA" id="ARBA00022692"/>
    </source>
</evidence>
<evidence type="ECO:0000256" key="7">
    <source>
        <dbReference type="ARBA" id="ARBA00022536"/>
    </source>
</evidence>
<keyword evidence="24" id="KW-0472">Membrane</keyword>
<evidence type="ECO:0000256" key="26">
    <source>
        <dbReference type="ARBA" id="ARBA00023166"/>
    </source>
</evidence>
<dbReference type="PROSITE" id="PS01187">
    <property type="entry name" value="EGF_CA"/>
    <property type="match status" value="2"/>
</dbReference>
<feature type="domain" description="EGF-like" evidence="38">
    <location>
        <begin position="64"/>
        <end position="105"/>
    </location>
</feature>
<evidence type="ECO:0000256" key="12">
    <source>
        <dbReference type="ARBA" id="ARBA00022685"/>
    </source>
</evidence>
<comment type="function">
    <text evidence="33">Endocytic receptor which plays a role in lipoprotein, vitamin and iron metabolism by facilitating their uptake. Acts together with LRP2 to mediate endocytosis of high-density lipoproteins, GC, hemoglobin, ALB, TF and SCGB1A1. Acts together with AMN to mediate endocytosis of the CBLIF-cobalamin complex. Binds to ALB, MB, Kappa and lambda-light chains, TF, hemoglobin, GC, SCGB1A1, APOA1, high density lipoprotein, and the CBLIF-cobalamin complex. Ligand binding requires calcium. Serves as important transporter in several absorptive epithelia, including intestine, renal proximal tubules and embryonic yolk sac. May play an important role in the development of the peri-implantation embryo through internalization of APOA1 and cholesterol. Binds to LGALS3 at the maternal-fetal interface.</text>
</comment>
<keyword evidence="9" id="KW-0597">Phosphoprotein</keyword>
<keyword evidence="26" id="KW-1207">Sterol metabolism</keyword>
<feature type="domain" description="CUB" evidence="37">
    <location>
        <begin position="2597"/>
        <end position="2709"/>
    </location>
</feature>
<keyword evidence="10" id="KW-0846">Cobalamin</keyword>
<feature type="domain" description="CUB" evidence="37">
    <location>
        <begin position="1070"/>
        <end position="1182"/>
    </location>
</feature>
<dbReference type="SUPFAM" id="SSF57184">
    <property type="entry name" value="Growth factor receptor domain"/>
    <property type="match status" value="1"/>
</dbReference>
<evidence type="ECO:0000256" key="16">
    <source>
        <dbReference type="ARBA" id="ARBA00022737"/>
    </source>
</evidence>
<dbReference type="FunFam" id="2.60.120.290:FF:000013">
    <property type="entry name" value="Membrane frizzled-related protein"/>
    <property type="match status" value="13"/>
</dbReference>
<dbReference type="SUPFAM" id="SSF49854">
    <property type="entry name" value="Spermadhesin, CUB domain"/>
    <property type="match status" value="27"/>
</dbReference>
<dbReference type="InterPro" id="IPR018097">
    <property type="entry name" value="EGF_Ca-bd_CS"/>
</dbReference>
<evidence type="ECO:0000256" key="11">
    <source>
        <dbReference type="ARBA" id="ARBA00022670"/>
    </source>
</evidence>
<protein>
    <recommendedName>
        <fullName evidence="32">Cubilin</fullName>
    </recommendedName>
</protein>
<evidence type="ECO:0000256" key="15">
    <source>
        <dbReference type="ARBA" id="ARBA00022729"/>
    </source>
</evidence>
<dbReference type="GO" id="GO:0005509">
    <property type="term" value="F:calcium ion binding"/>
    <property type="evidence" value="ECO:0007669"/>
    <property type="project" value="InterPro"/>
</dbReference>
<dbReference type="FunFam" id="2.60.120.290:FF:000018">
    <property type="entry name" value="cubilin"/>
    <property type="match status" value="2"/>
</dbReference>
<keyword evidence="40" id="KW-1185">Reference proteome</keyword>
<keyword evidence="30" id="KW-0170">Cobalt</keyword>
<dbReference type="InterPro" id="IPR001881">
    <property type="entry name" value="EGF-like_Ca-bd_dom"/>
</dbReference>
<dbReference type="OrthoDB" id="6022136at2759"/>
<feature type="domain" description="CUB" evidence="37">
    <location>
        <begin position="2360"/>
        <end position="2473"/>
    </location>
</feature>
<keyword evidence="7 36" id="KW-0245">EGF-like domain</keyword>
<evidence type="ECO:0000256" key="14">
    <source>
        <dbReference type="ARBA" id="ARBA00022723"/>
    </source>
</evidence>
<dbReference type="Pfam" id="PF00008">
    <property type="entry name" value="EGF"/>
    <property type="match status" value="2"/>
</dbReference>
<feature type="domain" description="CUB" evidence="37">
    <location>
        <begin position="1295"/>
        <end position="1410"/>
    </location>
</feature>
<evidence type="ECO:0000256" key="22">
    <source>
        <dbReference type="ARBA" id="ARBA00022989"/>
    </source>
</evidence>
<dbReference type="GO" id="GO:0008233">
    <property type="term" value="F:peptidase activity"/>
    <property type="evidence" value="ECO:0007669"/>
    <property type="project" value="UniProtKB-KW"/>
</dbReference>
<dbReference type="InterPro" id="IPR049883">
    <property type="entry name" value="NOTCH1_EGF-like"/>
</dbReference>
<keyword evidence="16" id="KW-0677">Repeat</keyword>
<dbReference type="GO" id="GO:0006508">
    <property type="term" value="P:proteolysis"/>
    <property type="evidence" value="ECO:0007669"/>
    <property type="project" value="UniProtKB-KW"/>
</dbReference>
<comment type="subcellular location">
    <subcellularLocation>
        <location evidence="3">Apical cell membrane</location>
        <topology evidence="3">Single-pass type I membrane protein</topology>
    </subcellularLocation>
    <subcellularLocation>
        <location evidence="2">Cell membrane</location>
        <topology evidence="2">Peripheral membrane protein</topology>
    </subcellularLocation>
    <subcellularLocation>
        <location evidence="1">Endosome</location>
    </subcellularLocation>
    <subcellularLocation>
        <location evidence="31">Lysosome membrane</location>
        <topology evidence="31">Peripheral membrane protein</topology>
    </subcellularLocation>
</comment>
<feature type="domain" description="CUB" evidence="37">
    <location>
        <begin position="2936"/>
        <end position="3049"/>
    </location>
</feature>
<dbReference type="GO" id="GO:0015031">
    <property type="term" value="P:protein transport"/>
    <property type="evidence" value="ECO:0007669"/>
    <property type="project" value="UniProtKB-KW"/>
</dbReference>
<keyword evidence="8" id="KW-0153">Cholesterol metabolism</keyword>
<dbReference type="InterPro" id="IPR009030">
    <property type="entry name" value="Growth_fac_rcpt_cys_sf"/>
</dbReference>
<feature type="domain" description="CUB" evidence="37">
    <location>
        <begin position="3056"/>
        <end position="3172"/>
    </location>
</feature>
<dbReference type="InterPro" id="IPR000859">
    <property type="entry name" value="CUB_dom"/>
</dbReference>
<keyword evidence="6" id="KW-1003">Cell membrane</keyword>
<dbReference type="PANTHER" id="PTHR24251:SF37">
    <property type="entry name" value="CUB DOMAIN-CONTAINING PROTEIN"/>
    <property type="match status" value="1"/>
</dbReference>
<dbReference type="Gene3D" id="2.60.120.290">
    <property type="entry name" value="Spermadhesin, CUB domain"/>
    <property type="match status" value="27"/>
</dbReference>
<dbReference type="GO" id="GO:0051241">
    <property type="term" value="P:negative regulation of multicellular organismal process"/>
    <property type="evidence" value="ECO:0007669"/>
    <property type="project" value="UniProtKB-ARBA"/>
</dbReference>
<keyword evidence="5" id="KW-0217">Developmental protein</keyword>
<keyword evidence="17" id="KW-0967">Endosome</keyword>
<evidence type="ECO:0000256" key="10">
    <source>
        <dbReference type="ARBA" id="ARBA00022628"/>
    </source>
</evidence>
<feature type="domain" description="CUB" evidence="37">
    <location>
        <begin position="1183"/>
        <end position="1293"/>
    </location>
</feature>
<evidence type="ECO:0000256" key="2">
    <source>
        <dbReference type="ARBA" id="ARBA00004202"/>
    </source>
</evidence>
<feature type="domain" description="CUB" evidence="37">
    <location>
        <begin position="2001"/>
        <end position="2121"/>
    </location>
</feature>
<dbReference type="InterPro" id="IPR035914">
    <property type="entry name" value="Sperma_CUB_dom_sf"/>
</dbReference>
<dbReference type="Pfam" id="PF07645">
    <property type="entry name" value="EGF_CA"/>
    <property type="match status" value="3"/>
</dbReference>
<dbReference type="GO" id="GO:0048592">
    <property type="term" value="P:eye morphogenesis"/>
    <property type="evidence" value="ECO:0007669"/>
    <property type="project" value="UniProtKB-ARBA"/>
</dbReference>
<dbReference type="GO" id="GO:0003002">
    <property type="term" value="P:regionalization"/>
    <property type="evidence" value="ECO:0007669"/>
    <property type="project" value="UniProtKB-ARBA"/>
</dbReference>
<accession>A0A8T2JDE3</accession>
<evidence type="ECO:0000256" key="23">
    <source>
        <dbReference type="ARBA" id="ARBA00023098"/>
    </source>
</evidence>
<dbReference type="EMBL" id="JAACNH010000005">
    <property type="protein sequence ID" value="KAG8443219.1"/>
    <property type="molecule type" value="Genomic_DNA"/>
</dbReference>
<keyword evidence="27" id="KW-0325">Glycoprotein</keyword>
<feature type="domain" description="CUB" evidence="37">
    <location>
        <begin position="1760"/>
        <end position="1872"/>
    </location>
</feature>
<dbReference type="FunFam" id="2.10.25.10:FF:000066">
    <property type="entry name" value="FAT atypical cadherin 4"/>
    <property type="match status" value="1"/>
</dbReference>
<keyword evidence="11" id="KW-0645">Protease</keyword>
<dbReference type="GO" id="GO:0060255">
    <property type="term" value="P:regulation of macromolecule metabolic process"/>
    <property type="evidence" value="ECO:0007669"/>
    <property type="project" value="UniProtKB-ARBA"/>
</dbReference>
<dbReference type="CDD" id="cd00041">
    <property type="entry name" value="CUB"/>
    <property type="match status" value="27"/>
</dbReference>
<feature type="domain" description="CUB" evidence="37">
    <location>
        <begin position="3294"/>
        <end position="3405"/>
    </location>
</feature>